<evidence type="ECO:0000259" key="3">
    <source>
        <dbReference type="PROSITE" id="PS50977"/>
    </source>
</evidence>
<dbReference type="AlphaFoldDB" id="A0A1G9XR40"/>
<evidence type="ECO:0000313" key="5">
    <source>
        <dbReference type="Proteomes" id="UP000214880"/>
    </source>
</evidence>
<dbReference type="Gene3D" id="1.10.10.60">
    <property type="entry name" value="Homeodomain-like"/>
    <property type="match status" value="1"/>
</dbReference>
<dbReference type="Gene3D" id="1.10.357.10">
    <property type="entry name" value="Tetracycline Repressor, domain 2"/>
    <property type="match status" value="1"/>
</dbReference>
<dbReference type="PRINTS" id="PR00455">
    <property type="entry name" value="HTHTETR"/>
</dbReference>
<dbReference type="SUPFAM" id="SSF48498">
    <property type="entry name" value="Tetracyclin repressor-like, C-terminal domain"/>
    <property type="match status" value="1"/>
</dbReference>
<dbReference type="Proteomes" id="UP000214880">
    <property type="component" value="Unassembled WGS sequence"/>
</dbReference>
<evidence type="ECO:0000313" key="4">
    <source>
        <dbReference type="EMBL" id="SDM99254.1"/>
    </source>
</evidence>
<keyword evidence="1 2" id="KW-0238">DNA-binding</keyword>
<dbReference type="InterPro" id="IPR009057">
    <property type="entry name" value="Homeodomain-like_sf"/>
</dbReference>
<evidence type="ECO:0000256" key="2">
    <source>
        <dbReference type="PROSITE-ProRule" id="PRU00335"/>
    </source>
</evidence>
<dbReference type="PROSITE" id="PS50977">
    <property type="entry name" value="HTH_TETR_2"/>
    <property type="match status" value="1"/>
</dbReference>
<sequence length="193" mass="21950">MRNQILKAAAEEMMTRGVKFTMSNLASRLSISKTSLYEHFASKNELIYHVLAIAIADIKSQDEEIYANPSLTLTGKIHALLKVAPKSFGPISNRHIYDDLCHYYPEEFKLVQEFRGQQIDRLSELIARGIELRVIRPVNIKVLRQIVRSATQELFSYSFLSENNMTFPDALAAMSDILVLGLKNSHEKEQGHV</sequence>
<name>A0A1G9XR40_9FIRM</name>
<dbReference type="Pfam" id="PF00440">
    <property type="entry name" value="TetR_N"/>
    <property type="match status" value="1"/>
</dbReference>
<dbReference type="InterPro" id="IPR023772">
    <property type="entry name" value="DNA-bd_HTH_TetR-type_CS"/>
</dbReference>
<dbReference type="SUPFAM" id="SSF46689">
    <property type="entry name" value="Homeodomain-like"/>
    <property type="match status" value="1"/>
</dbReference>
<gene>
    <name evidence="4" type="ORF">SAMN04488502_11020</name>
</gene>
<evidence type="ECO:0000256" key="1">
    <source>
        <dbReference type="ARBA" id="ARBA00023125"/>
    </source>
</evidence>
<dbReference type="OrthoDB" id="9812134at2"/>
<dbReference type="EMBL" id="FNHB01000010">
    <property type="protein sequence ID" value="SDM99254.1"/>
    <property type="molecule type" value="Genomic_DNA"/>
</dbReference>
<dbReference type="InterPro" id="IPR001647">
    <property type="entry name" value="HTH_TetR"/>
</dbReference>
<protein>
    <submittedName>
        <fullName evidence="4">Transcriptional regulator, TetR family</fullName>
    </submittedName>
</protein>
<dbReference type="RefSeq" id="WP_092074501.1">
    <property type="nucleotide sequence ID" value="NZ_FNHB01000010.1"/>
</dbReference>
<dbReference type="STRING" id="146817.SAMN04488502_11020"/>
<feature type="DNA-binding region" description="H-T-H motif" evidence="2">
    <location>
        <begin position="21"/>
        <end position="40"/>
    </location>
</feature>
<dbReference type="GO" id="GO:0003677">
    <property type="term" value="F:DNA binding"/>
    <property type="evidence" value="ECO:0007669"/>
    <property type="project" value="UniProtKB-UniRule"/>
</dbReference>
<reference evidence="4 5" key="1">
    <citation type="submission" date="2016-10" db="EMBL/GenBank/DDBJ databases">
        <authorList>
            <person name="de Groot N.N."/>
        </authorList>
    </citation>
    <scope>NUCLEOTIDE SEQUENCE [LARGE SCALE GENOMIC DNA]</scope>
    <source>
        <strain evidence="4 5">DSM 1736</strain>
    </source>
</reference>
<proteinExistence type="predicted"/>
<dbReference type="InterPro" id="IPR036271">
    <property type="entry name" value="Tet_transcr_reg_TetR-rel_C_sf"/>
</dbReference>
<keyword evidence="5" id="KW-1185">Reference proteome</keyword>
<feature type="domain" description="HTH tetR-type" evidence="3">
    <location>
        <begin position="1"/>
        <end position="58"/>
    </location>
</feature>
<accession>A0A1G9XR40</accession>
<dbReference type="PROSITE" id="PS01081">
    <property type="entry name" value="HTH_TETR_1"/>
    <property type="match status" value="1"/>
</dbReference>
<organism evidence="4 5">
    <name type="scientific">Dendrosporobacter quercicolus</name>
    <dbReference type="NCBI Taxonomy" id="146817"/>
    <lineage>
        <taxon>Bacteria</taxon>
        <taxon>Bacillati</taxon>
        <taxon>Bacillota</taxon>
        <taxon>Negativicutes</taxon>
        <taxon>Selenomonadales</taxon>
        <taxon>Sporomusaceae</taxon>
        <taxon>Dendrosporobacter</taxon>
    </lineage>
</organism>